<proteinExistence type="predicted"/>
<evidence type="ECO:0000313" key="1">
    <source>
        <dbReference type="EMBL" id="KAA1279680.1"/>
    </source>
</evidence>
<gene>
    <name evidence="1" type="ORF">DXF85_07155</name>
</gene>
<evidence type="ECO:0000313" key="2">
    <source>
        <dbReference type="Proteomes" id="UP000468420"/>
    </source>
</evidence>
<name>A0A6N6K8I7_9ENTR</name>
<dbReference type="AlphaFoldDB" id="A0A6N6K8I7"/>
<comment type="caution">
    <text evidence="1">The sequence shown here is derived from an EMBL/GenBank/DDBJ whole genome shotgun (WGS) entry which is preliminary data.</text>
</comment>
<dbReference type="Proteomes" id="UP000468420">
    <property type="component" value="Unassembled WGS sequence"/>
</dbReference>
<protein>
    <submittedName>
        <fullName evidence="1">Uncharacterized protein</fullName>
    </submittedName>
</protein>
<reference evidence="1 2" key="1">
    <citation type="submission" date="2018-08" db="EMBL/GenBank/DDBJ databases">
        <title>Complete genomic analysis of a Citrobacter pasteurii isolated from cockles (Cerastoderma edule) containing a new chromosomic qnrB allele.</title>
        <authorList>
            <person name="Rodrigues A."/>
            <person name="Baptista T."/>
            <person name="Quesada A."/>
            <person name="Campos M.J."/>
        </authorList>
    </citation>
    <scope>NUCLEOTIDE SEQUENCE [LARGE SCALE GENOMIC DNA]</scope>
    <source>
        <strain evidence="1 2">BA18</strain>
    </source>
</reference>
<dbReference type="EMBL" id="QRDC01000004">
    <property type="protein sequence ID" value="KAA1279680.1"/>
    <property type="molecule type" value="Genomic_DNA"/>
</dbReference>
<accession>A0A6N6K8I7</accession>
<organism evidence="1 2">
    <name type="scientific">Citrobacter pasteurii</name>
    <dbReference type="NCBI Taxonomy" id="1563222"/>
    <lineage>
        <taxon>Bacteria</taxon>
        <taxon>Pseudomonadati</taxon>
        <taxon>Pseudomonadota</taxon>
        <taxon>Gammaproteobacteria</taxon>
        <taxon>Enterobacterales</taxon>
        <taxon>Enterobacteriaceae</taxon>
        <taxon>Citrobacter</taxon>
    </lineage>
</organism>
<sequence>MNISHPKKITTLKYFVDAYPESLTDAAWKDLVDEIGNFKEAYGYIAFLHDDGFLKGKVSFDSSGTNEGSWMIDLSSLRVTSQGYEYWRKKKTEASLRPNEIF</sequence>
<dbReference type="RefSeq" id="WP_010835085.1">
    <property type="nucleotide sequence ID" value="NZ_QRDC01000004.1"/>
</dbReference>